<evidence type="ECO:0000313" key="6">
    <source>
        <dbReference type="Proteomes" id="UP000249341"/>
    </source>
</evidence>
<dbReference type="RefSeq" id="WP_111647080.1">
    <property type="nucleotide sequence ID" value="NZ_JACHWI010000001.1"/>
</dbReference>
<dbReference type="InterPro" id="IPR057326">
    <property type="entry name" value="KR_dom"/>
</dbReference>
<evidence type="ECO:0000256" key="1">
    <source>
        <dbReference type="ARBA" id="ARBA00006484"/>
    </source>
</evidence>
<dbReference type="EMBL" id="QLMJ01000001">
    <property type="protein sequence ID" value="RAK43308.1"/>
    <property type="molecule type" value="Genomic_DNA"/>
</dbReference>
<dbReference type="InterPro" id="IPR051687">
    <property type="entry name" value="Peroxisomal_Beta-Oxidation"/>
</dbReference>
<evidence type="ECO:0000256" key="3">
    <source>
        <dbReference type="RuleBase" id="RU000363"/>
    </source>
</evidence>
<dbReference type="SUPFAM" id="SSF51735">
    <property type="entry name" value="NAD(P)-binding Rossmann-fold domains"/>
    <property type="match status" value="1"/>
</dbReference>
<name>A0A327ZQT1_9ACTN</name>
<dbReference type="PRINTS" id="PR00080">
    <property type="entry name" value="SDRFAMILY"/>
</dbReference>
<dbReference type="InterPro" id="IPR002347">
    <property type="entry name" value="SDR_fam"/>
</dbReference>
<dbReference type="AlphaFoldDB" id="A0A327ZQT1"/>
<dbReference type="PROSITE" id="PS00061">
    <property type="entry name" value="ADH_SHORT"/>
    <property type="match status" value="1"/>
</dbReference>
<keyword evidence="2" id="KW-0560">Oxidoreductase</keyword>
<organism evidence="5 6">
    <name type="scientific">Actinoplanes lutulentus</name>
    <dbReference type="NCBI Taxonomy" id="1287878"/>
    <lineage>
        <taxon>Bacteria</taxon>
        <taxon>Bacillati</taxon>
        <taxon>Actinomycetota</taxon>
        <taxon>Actinomycetes</taxon>
        <taxon>Micromonosporales</taxon>
        <taxon>Micromonosporaceae</taxon>
        <taxon>Actinoplanes</taxon>
    </lineage>
</organism>
<dbReference type="InterPro" id="IPR036291">
    <property type="entry name" value="NAD(P)-bd_dom_sf"/>
</dbReference>
<dbReference type="GO" id="GO:0016491">
    <property type="term" value="F:oxidoreductase activity"/>
    <property type="evidence" value="ECO:0007669"/>
    <property type="project" value="UniProtKB-KW"/>
</dbReference>
<evidence type="ECO:0000259" key="4">
    <source>
        <dbReference type="SMART" id="SM00822"/>
    </source>
</evidence>
<protein>
    <submittedName>
        <fullName evidence="5">3-oxoacyl-[acyl-carrier protein] reductase</fullName>
    </submittedName>
</protein>
<dbReference type="SMART" id="SM00822">
    <property type="entry name" value="PKS_KR"/>
    <property type="match status" value="1"/>
</dbReference>
<feature type="domain" description="Ketoreductase" evidence="4">
    <location>
        <begin position="4"/>
        <end position="215"/>
    </location>
</feature>
<dbReference type="PANTHER" id="PTHR45024">
    <property type="entry name" value="DEHYDROGENASES, SHORT CHAIN"/>
    <property type="match status" value="1"/>
</dbReference>
<reference evidence="5 6" key="1">
    <citation type="submission" date="2018-06" db="EMBL/GenBank/DDBJ databases">
        <title>Genomic Encyclopedia of Type Strains, Phase III (KMG-III): the genomes of soil and plant-associated and newly described type strains.</title>
        <authorList>
            <person name="Whitman W."/>
        </authorList>
    </citation>
    <scope>NUCLEOTIDE SEQUENCE [LARGE SCALE GENOMIC DNA]</scope>
    <source>
        <strain evidence="5 6">CGMCC 4.7090</strain>
    </source>
</reference>
<dbReference type="InterPro" id="IPR020904">
    <property type="entry name" value="Sc_DH/Rdtase_CS"/>
</dbReference>
<dbReference type="Proteomes" id="UP000249341">
    <property type="component" value="Unassembled WGS sequence"/>
</dbReference>
<proteinExistence type="inferred from homology"/>
<accession>A0A327ZQT1</accession>
<dbReference type="PANTHER" id="PTHR45024:SF2">
    <property type="entry name" value="SCP2 DOMAIN-CONTAINING PROTEIN"/>
    <property type="match status" value="1"/>
</dbReference>
<comment type="caution">
    <text evidence="5">The sequence shown here is derived from an EMBL/GenBank/DDBJ whole genome shotgun (WGS) entry which is preliminary data.</text>
</comment>
<sequence length="306" mass="31678">MSGEVAIVTGAGQGLGAAEATALAAAGYRVVLNDLPGPALDETLANIRKNGGEAVASPGDIGEWSTAQALLSTAIGTFGGLDVLVNNAGVLRDRMIFAMSEQEWDTVIRVHLRGHFLTTRLATAHWRDTSKREGRPAYARIINTASEAFLLGSAGQANYAAAKGGIVALTLATARGCAPYGVRANAICPRARTAMTGDLMGPPPDGKDPMAPRHVTPLVLHLAGPAGDRITGEVFVVHGGVVALLGPPTVRAVFHAATGEWTPHEVEAALSTVFTETPPKPGFVCEQTLPLADTTFGFGGSGRETR</sequence>
<dbReference type="OrthoDB" id="9804774at2"/>
<comment type="similarity">
    <text evidence="1 3">Belongs to the short-chain dehydrogenases/reductases (SDR) family.</text>
</comment>
<dbReference type="Gene3D" id="3.40.50.720">
    <property type="entry name" value="NAD(P)-binding Rossmann-like Domain"/>
    <property type="match status" value="1"/>
</dbReference>
<gene>
    <name evidence="5" type="ORF">B0I29_101438</name>
</gene>
<evidence type="ECO:0000256" key="2">
    <source>
        <dbReference type="ARBA" id="ARBA00023002"/>
    </source>
</evidence>
<dbReference type="Pfam" id="PF00106">
    <property type="entry name" value="adh_short"/>
    <property type="match status" value="1"/>
</dbReference>
<keyword evidence="6" id="KW-1185">Reference proteome</keyword>
<dbReference type="PRINTS" id="PR00081">
    <property type="entry name" value="GDHRDH"/>
</dbReference>
<evidence type="ECO:0000313" key="5">
    <source>
        <dbReference type="EMBL" id="RAK43308.1"/>
    </source>
</evidence>